<protein>
    <submittedName>
        <fullName evidence="2">Uncharacterized protein</fullName>
    </submittedName>
</protein>
<dbReference type="EMBL" id="CM009757">
    <property type="protein sequence ID" value="PUZ38148.1"/>
    <property type="molecule type" value="Genomic_DNA"/>
</dbReference>
<sequence length="175" mass="18588">MPQQEQSLSRPNHPAGRPETTGPDQVAAGALCRINARGHCAVARSTRKDRPGTRAREIPSLPRTPLLRARGPGRSWGVVSLPHLAAPSSSAWLPLHPKGTNQWAVATAAAGGGGGAGRREPGNLEGGGVVGEEERWRLAPDKSEGDCCGGSGRRDHFLEFLGCDHEVVSEREERQ</sequence>
<dbReference type="Proteomes" id="UP000244336">
    <property type="component" value="Chromosome 9"/>
</dbReference>
<feature type="compositionally biased region" description="Polar residues" evidence="1">
    <location>
        <begin position="1"/>
        <end position="10"/>
    </location>
</feature>
<feature type="region of interest" description="Disordered" evidence="1">
    <location>
        <begin position="109"/>
        <end position="129"/>
    </location>
</feature>
<dbReference type="Gramene" id="PUZ38148">
    <property type="protein sequence ID" value="PUZ38148"/>
    <property type="gene ID" value="GQ55_9G174000"/>
</dbReference>
<organism evidence="2 3">
    <name type="scientific">Panicum hallii var. hallii</name>
    <dbReference type="NCBI Taxonomy" id="1504633"/>
    <lineage>
        <taxon>Eukaryota</taxon>
        <taxon>Viridiplantae</taxon>
        <taxon>Streptophyta</taxon>
        <taxon>Embryophyta</taxon>
        <taxon>Tracheophyta</taxon>
        <taxon>Spermatophyta</taxon>
        <taxon>Magnoliopsida</taxon>
        <taxon>Liliopsida</taxon>
        <taxon>Poales</taxon>
        <taxon>Poaceae</taxon>
        <taxon>PACMAD clade</taxon>
        <taxon>Panicoideae</taxon>
        <taxon>Panicodae</taxon>
        <taxon>Paniceae</taxon>
        <taxon>Panicinae</taxon>
        <taxon>Panicum</taxon>
        <taxon>Panicum sect. Panicum</taxon>
    </lineage>
</organism>
<gene>
    <name evidence="2" type="ORF">GQ55_9G174000</name>
</gene>
<keyword evidence="3" id="KW-1185">Reference proteome</keyword>
<evidence type="ECO:0000313" key="2">
    <source>
        <dbReference type="EMBL" id="PUZ38148.1"/>
    </source>
</evidence>
<reference evidence="2 3" key="1">
    <citation type="submission" date="2018-04" db="EMBL/GenBank/DDBJ databases">
        <title>WGS assembly of Panicum hallii var. hallii HAL2.</title>
        <authorList>
            <person name="Lovell J."/>
            <person name="Jenkins J."/>
            <person name="Lowry D."/>
            <person name="Mamidi S."/>
            <person name="Sreedasyam A."/>
            <person name="Weng X."/>
            <person name="Barry K."/>
            <person name="Bonette J."/>
            <person name="Campitelli B."/>
            <person name="Daum C."/>
            <person name="Gordon S."/>
            <person name="Gould B."/>
            <person name="Lipzen A."/>
            <person name="MacQueen A."/>
            <person name="Palacio-Mejia J."/>
            <person name="Plott C."/>
            <person name="Shakirov E."/>
            <person name="Shu S."/>
            <person name="Yoshinaga Y."/>
            <person name="Zane M."/>
            <person name="Rokhsar D."/>
            <person name="Grimwood J."/>
            <person name="Schmutz J."/>
            <person name="Juenger T."/>
        </authorList>
    </citation>
    <scope>NUCLEOTIDE SEQUENCE [LARGE SCALE GENOMIC DNA]</scope>
    <source>
        <strain evidence="3">cv. HAL2</strain>
    </source>
</reference>
<dbReference type="AlphaFoldDB" id="A0A2T7C479"/>
<accession>A0A2T7C479</accession>
<name>A0A2T7C479_9POAL</name>
<evidence type="ECO:0000313" key="3">
    <source>
        <dbReference type="Proteomes" id="UP000244336"/>
    </source>
</evidence>
<evidence type="ECO:0000256" key="1">
    <source>
        <dbReference type="SAM" id="MobiDB-lite"/>
    </source>
</evidence>
<feature type="region of interest" description="Disordered" evidence="1">
    <location>
        <begin position="1"/>
        <end position="28"/>
    </location>
</feature>
<proteinExistence type="predicted"/>